<gene>
    <name evidence="2" type="ORF">ACGRVM_07075</name>
</gene>
<protein>
    <submittedName>
        <fullName evidence="2">MurR/RpiR family transcriptional regulator</fullName>
    </submittedName>
</protein>
<dbReference type="Proteomes" id="UP001607157">
    <property type="component" value="Unassembled WGS sequence"/>
</dbReference>
<dbReference type="PANTHER" id="PTHR30514">
    <property type="entry name" value="GLUCOKINASE"/>
    <property type="match status" value="1"/>
</dbReference>
<keyword evidence="3" id="KW-1185">Reference proteome</keyword>
<dbReference type="InterPro" id="IPR047640">
    <property type="entry name" value="RpiR-like"/>
</dbReference>
<reference evidence="2 3" key="1">
    <citation type="submission" date="2024-10" db="EMBL/GenBank/DDBJ databases">
        <authorList>
            <person name="Yang X.-N."/>
        </authorList>
    </citation>
    <scope>NUCLEOTIDE SEQUENCE [LARGE SCALE GENOMIC DNA]</scope>
    <source>
        <strain evidence="2 3">CAU 1059</strain>
    </source>
</reference>
<dbReference type="EMBL" id="JBIHMM010000001">
    <property type="protein sequence ID" value="MFH0253648.1"/>
    <property type="molecule type" value="Genomic_DNA"/>
</dbReference>
<dbReference type="InterPro" id="IPR046348">
    <property type="entry name" value="SIS_dom_sf"/>
</dbReference>
<dbReference type="SUPFAM" id="SSF53697">
    <property type="entry name" value="SIS domain"/>
    <property type="match status" value="1"/>
</dbReference>
<dbReference type="Gene3D" id="1.10.10.10">
    <property type="entry name" value="Winged helix-like DNA-binding domain superfamily/Winged helix DNA-binding domain"/>
    <property type="match status" value="1"/>
</dbReference>
<dbReference type="Gene3D" id="3.40.50.10490">
    <property type="entry name" value="Glucose-6-phosphate isomerase like protein, domain 1"/>
    <property type="match status" value="1"/>
</dbReference>
<dbReference type="InterPro" id="IPR001347">
    <property type="entry name" value="SIS_dom"/>
</dbReference>
<dbReference type="Pfam" id="PF01418">
    <property type="entry name" value="HTH_6"/>
    <property type="match status" value="1"/>
</dbReference>
<evidence type="ECO:0000313" key="3">
    <source>
        <dbReference type="Proteomes" id="UP001607157"/>
    </source>
</evidence>
<dbReference type="InterPro" id="IPR009057">
    <property type="entry name" value="Homeodomain-like_sf"/>
</dbReference>
<dbReference type="RefSeq" id="WP_377172728.1">
    <property type="nucleotide sequence ID" value="NZ_JBHTJC010000005.1"/>
</dbReference>
<sequence>MATIFDKVRAARSTLTRSEKQAADFLIRNYPVVGLERITDFAAAAKVSSATIQRLVGKLGLTGYPELRRLLTEELIETRQGPLTLSHRVQPGEQDDLMRANLIETLTRSIEGLPHDELATIAGLLGDPRAQVWLLGGAFTMPLAEHLDFHLRKLRPGVTLLPHDVTRRTDHMLNVRKGDVLVLFDVRRYQPDLAETASFVAGRGGRVVLFTDEWMSDIAHVAHHVVSCRVDVGTPWDSLVGLTAAVELLGAALDSLLWKKRGDRLSVLEAFRERAFIPTWRNRSD</sequence>
<dbReference type="PANTHER" id="PTHR30514:SF18">
    <property type="entry name" value="RPIR-FAMILY TRANSCRIPTIONAL REGULATOR"/>
    <property type="match status" value="1"/>
</dbReference>
<organism evidence="2 3">
    <name type="scientific">Roseovarius aquimarinus</name>
    <dbReference type="NCBI Taxonomy" id="1229156"/>
    <lineage>
        <taxon>Bacteria</taxon>
        <taxon>Pseudomonadati</taxon>
        <taxon>Pseudomonadota</taxon>
        <taxon>Alphaproteobacteria</taxon>
        <taxon>Rhodobacterales</taxon>
        <taxon>Roseobacteraceae</taxon>
        <taxon>Roseovarius</taxon>
    </lineage>
</organism>
<name>A0ABW7I6E7_9RHOB</name>
<feature type="domain" description="HTH rpiR-type" evidence="1">
    <location>
        <begin position="2"/>
        <end position="78"/>
    </location>
</feature>
<evidence type="ECO:0000259" key="1">
    <source>
        <dbReference type="PROSITE" id="PS51071"/>
    </source>
</evidence>
<accession>A0ABW7I6E7</accession>
<proteinExistence type="predicted"/>
<dbReference type="SUPFAM" id="SSF46689">
    <property type="entry name" value="Homeodomain-like"/>
    <property type="match status" value="1"/>
</dbReference>
<dbReference type="Pfam" id="PF01380">
    <property type="entry name" value="SIS"/>
    <property type="match status" value="1"/>
</dbReference>
<dbReference type="InterPro" id="IPR000281">
    <property type="entry name" value="HTH_RpiR"/>
</dbReference>
<comment type="caution">
    <text evidence="2">The sequence shown here is derived from an EMBL/GenBank/DDBJ whole genome shotgun (WGS) entry which is preliminary data.</text>
</comment>
<dbReference type="InterPro" id="IPR036388">
    <property type="entry name" value="WH-like_DNA-bd_sf"/>
</dbReference>
<dbReference type="PROSITE" id="PS51071">
    <property type="entry name" value="HTH_RPIR"/>
    <property type="match status" value="1"/>
</dbReference>
<evidence type="ECO:0000313" key="2">
    <source>
        <dbReference type="EMBL" id="MFH0253648.1"/>
    </source>
</evidence>